<reference evidence="1" key="1">
    <citation type="submission" date="2023-03" db="EMBL/GenBank/DDBJ databases">
        <title>Massive genome expansion in bonnet fungi (Mycena s.s.) driven by repeated elements and novel gene families across ecological guilds.</title>
        <authorList>
            <consortium name="Lawrence Berkeley National Laboratory"/>
            <person name="Harder C.B."/>
            <person name="Miyauchi S."/>
            <person name="Viragh M."/>
            <person name="Kuo A."/>
            <person name="Thoen E."/>
            <person name="Andreopoulos B."/>
            <person name="Lu D."/>
            <person name="Skrede I."/>
            <person name="Drula E."/>
            <person name="Henrissat B."/>
            <person name="Morin E."/>
            <person name="Kohler A."/>
            <person name="Barry K."/>
            <person name="LaButti K."/>
            <person name="Morin E."/>
            <person name="Salamov A."/>
            <person name="Lipzen A."/>
            <person name="Mereny Z."/>
            <person name="Hegedus B."/>
            <person name="Baldrian P."/>
            <person name="Stursova M."/>
            <person name="Weitz H."/>
            <person name="Taylor A."/>
            <person name="Grigoriev I.V."/>
            <person name="Nagy L.G."/>
            <person name="Martin F."/>
            <person name="Kauserud H."/>
        </authorList>
    </citation>
    <scope>NUCLEOTIDE SEQUENCE</scope>
    <source>
        <strain evidence="1">CBHHK200</strain>
    </source>
</reference>
<protein>
    <submittedName>
        <fullName evidence="1">Uncharacterized protein</fullName>
    </submittedName>
</protein>
<dbReference type="Proteomes" id="UP001218188">
    <property type="component" value="Unassembled WGS sequence"/>
</dbReference>
<dbReference type="AlphaFoldDB" id="A0AAD6SQ46"/>
<comment type="caution">
    <text evidence="1">The sequence shown here is derived from an EMBL/GenBank/DDBJ whole genome shotgun (WGS) entry which is preliminary data.</text>
</comment>
<accession>A0AAD6SQ46</accession>
<organism evidence="1 2">
    <name type="scientific">Mycena alexandri</name>
    <dbReference type="NCBI Taxonomy" id="1745969"/>
    <lineage>
        <taxon>Eukaryota</taxon>
        <taxon>Fungi</taxon>
        <taxon>Dikarya</taxon>
        <taxon>Basidiomycota</taxon>
        <taxon>Agaricomycotina</taxon>
        <taxon>Agaricomycetes</taxon>
        <taxon>Agaricomycetidae</taxon>
        <taxon>Agaricales</taxon>
        <taxon>Marasmiineae</taxon>
        <taxon>Mycenaceae</taxon>
        <taxon>Mycena</taxon>
    </lineage>
</organism>
<evidence type="ECO:0000313" key="1">
    <source>
        <dbReference type="EMBL" id="KAJ7031076.1"/>
    </source>
</evidence>
<proteinExistence type="predicted"/>
<evidence type="ECO:0000313" key="2">
    <source>
        <dbReference type="Proteomes" id="UP001218188"/>
    </source>
</evidence>
<name>A0AAD6SQ46_9AGAR</name>
<dbReference type="EMBL" id="JARJCM010000084">
    <property type="protein sequence ID" value="KAJ7031076.1"/>
    <property type="molecule type" value="Genomic_DNA"/>
</dbReference>
<sequence>MREISQETQDMVYDVALMDYIEAIHSSDILEEDPMTHLAWDMGNPHSVLQVYDSHIYPGCLSRTYYFLDFLYKPLSQVVRELNSVLGVLCADYANLGCNNHFSFYSYNNHIKEGVCSNHPDLKEAVVQKVNIHNVIPKFRFQSF</sequence>
<keyword evidence="2" id="KW-1185">Reference proteome</keyword>
<gene>
    <name evidence="1" type="ORF">C8F04DRAFT_1186133</name>
</gene>